<dbReference type="EMBL" id="ML120365">
    <property type="protein sequence ID" value="RPB02840.1"/>
    <property type="molecule type" value="Genomic_DNA"/>
</dbReference>
<dbReference type="Proteomes" id="UP000276215">
    <property type="component" value="Unassembled WGS sequence"/>
</dbReference>
<keyword evidence="1" id="KW-0472">Membrane</keyword>
<organism evidence="2 3">
    <name type="scientific">Choiromyces venosus 120613-1</name>
    <dbReference type="NCBI Taxonomy" id="1336337"/>
    <lineage>
        <taxon>Eukaryota</taxon>
        <taxon>Fungi</taxon>
        <taxon>Dikarya</taxon>
        <taxon>Ascomycota</taxon>
        <taxon>Pezizomycotina</taxon>
        <taxon>Pezizomycetes</taxon>
        <taxon>Pezizales</taxon>
        <taxon>Tuberaceae</taxon>
        <taxon>Choiromyces</taxon>
    </lineage>
</organism>
<dbReference type="AlphaFoldDB" id="A0A3N4JWX4"/>
<name>A0A3N4JWX4_9PEZI</name>
<evidence type="ECO:0000313" key="2">
    <source>
        <dbReference type="EMBL" id="RPB02840.1"/>
    </source>
</evidence>
<feature type="non-terminal residue" evidence="2">
    <location>
        <position position="1"/>
    </location>
</feature>
<keyword evidence="1" id="KW-1133">Transmembrane helix</keyword>
<feature type="transmembrane region" description="Helical" evidence="1">
    <location>
        <begin position="20"/>
        <end position="39"/>
    </location>
</feature>
<protein>
    <submittedName>
        <fullName evidence="2">Uncharacterized protein</fullName>
    </submittedName>
</protein>
<evidence type="ECO:0000313" key="3">
    <source>
        <dbReference type="Proteomes" id="UP000276215"/>
    </source>
</evidence>
<keyword evidence="3" id="KW-1185">Reference proteome</keyword>
<keyword evidence="1" id="KW-0812">Transmembrane</keyword>
<reference evidence="2 3" key="1">
    <citation type="journal article" date="2018" name="Nat. Ecol. Evol.">
        <title>Pezizomycetes genomes reveal the molecular basis of ectomycorrhizal truffle lifestyle.</title>
        <authorList>
            <person name="Murat C."/>
            <person name="Payen T."/>
            <person name="Noel B."/>
            <person name="Kuo A."/>
            <person name="Morin E."/>
            <person name="Chen J."/>
            <person name="Kohler A."/>
            <person name="Krizsan K."/>
            <person name="Balestrini R."/>
            <person name="Da Silva C."/>
            <person name="Montanini B."/>
            <person name="Hainaut M."/>
            <person name="Levati E."/>
            <person name="Barry K.W."/>
            <person name="Belfiori B."/>
            <person name="Cichocki N."/>
            <person name="Clum A."/>
            <person name="Dockter R.B."/>
            <person name="Fauchery L."/>
            <person name="Guy J."/>
            <person name="Iotti M."/>
            <person name="Le Tacon F."/>
            <person name="Lindquist E.A."/>
            <person name="Lipzen A."/>
            <person name="Malagnac F."/>
            <person name="Mello A."/>
            <person name="Molinier V."/>
            <person name="Miyauchi S."/>
            <person name="Poulain J."/>
            <person name="Riccioni C."/>
            <person name="Rubini A."/>
            <person name="Sitrit Y."/>
            <person name="Splivallo R."/>
            <person name="Traeger S."/>
            <person name="Wang M."/>
            <person name="Zifcakova L."/>
            <person name="Wipf D."/>
            <person name="Zambonelli A."/>
            <person name="Paolocci F."/>
            <person name="Nowrousian M."/>
            <person name="Ottonello S."/>
            <person name="Baldrian P."/>
            <person name="Spatafora J.W."/>
            <person name="Henrissat B."/>
            <person name="Nagy L.G."/>
            <person name="Aury J.M."/>
            <person name="Wincker P."/>
            <person name="Grigoriev I.V."/>
            <person name="Bonfante P."/>
            <person name="Martin F.M."/>
        </authorList>
    </citation>
    <scope>NUCLEOTIDE SEQUENCE [LARGE SCALE GENOMIC DNA]</scope>
    <source>
        <strain evidence="2 3">120613-1</strain>
    </source>
</reference>
<sequence length="66" mass="7758">TQNNNNYTNNYSLHHIYKSLPLLLSLLFVQITVYNIPVIHKYSSPFAVIASLCETFKTDHYSYFEQ</sequence>
<accession>A0A3N4JWX4</accession>
<proteinExistence type="predicted"/>
<gene>
    <name evidence="2" type="ORF">L873DRAFT_1801358</name>
</gene>
<evidence type="ECO:0000256" key="1">
    <source>
        <dbReference type="SAM" id="Phobius"/>
    </source>
</evidence>